<keyword evidence="1" id="KW-0812">Transmembrane</keyword>
<feature type="transmembrane region" description="Helical" evidence="1">
    <location>
        <begin position="46"/>
        <end position="66"/>
    </location>
</feature>
<accession>A0A6V6YM43</accession>
<gene>
    <name evidence="2" type="ORF">FLACHUCJ7_00076</name>
</gene>
<keyword evidence="1" id="KW-1133">Transmembrane helix</keyword>
<dbReference type="Proteomes" id="UP000556700">
    <property type="component" value="Unassembled WGS sequence"/>
</dbReference>
<sequence length="69" mass="7123">MNVIKRATAPTPKFFKLLRNIGLSIAAAGGALMTAPAGLPHGLVTFANYLIVAGTILSAVSQITTLNDE</sequence>
<keyword evidence="1" id="KW-0472">Membrane</keyword>
<organism evidence="2 3">
    <name type="scientific">Flavobacterium chungangense</name>
    <dbReference type="NCBI Taxonomy" id="554283"/>
    <lineage>
        <taxon>Bacteria</taxon>
        <taxon>Pseudomonadati</taxon>
        <taxon>Bacteroidota</taxon>
        <taxon>Flavobacteriia</taxon>
        <taxon>Flavobacteriales</taxon>
        <taxon>Flavobacteriaceae</taxon>
        <taxon>Flavobacterium</taxon>
    </lineage>
</organism>
<protein>
    <recommendedName>
        <fullName evidence="4">Holin</fullName>
    </recommendedName>
</protein>
<evidence type="ECO:0000313" key="2">
    <source>
        <dbReference type="EMBL" id="CAD0000495.1"/>
    </source>
</evidence>
<reference evidence="2 3" key="1">
    <citation type="submission" date="2020-06" db="EMBL/GenBank/DDBJ databases">
        <authorList>
            <person name="Criscuolo A."/>
        </authorList>
    </citation>
    <scope>NUCLEOTIDE SEQUENCE [LARGE SCALE GENOMIC DNA]</scope>
    <source>
        <strain evidence="3">CIP 110025</strain>
    </source>
</reference>
<evidence type="ECO:0000256" key="1">
    <source>
        <dbReference type="SAM" id="Phobius"/>
    </source>
</evidence>
<comment type="caution">
    <text evidence="2">The sequence shown here is derived from an EMBL/GenBank/DDBJ whole genome shotgun (WGS) entry which is preliminary data.</text>
</comment>
<dbReference type="RefSeq" id="WP_031457770.1">
    <property type="nucleotide sequence ID" value="NZ_CAIJDO010000048.1"/>
</dbReference>
<evidence type="ECO:0000313" key="3">
    <source>
        <dbReference type="Proteomes" id="UP000556700"/>
    </source>
</evidence>
<proteinExistence type="predicted"/>
<name>A0A6V6YM43_9FLAO</name>
<dbReference type="AlphaFoldDB" id="A0A6V6YM43"/>
<dbReference type="EMBL" id="CAIJDO010000048">
    <property type="protein sequence ID" value="CAD0000495.1"/>
    <property type="molecule type" value="Genomic_DNA"/>
</dbReference>
<evidence type="ECO:0008006" key="4">
    <source>
        <dbReference type="Google" id="ProtNLM"/>
    </source>
</evidence>
<keyword evidence="3" id="KW-1185">Reference proteome</keyword>
<feature type="transmembrane region" description="Helical" evidence="1">
    <location>
        <begin position="21"/>
        <end position="40"/>
    </location>
</feature>